<dbReference type="Proteomes" id="UP001446871">
    <property type="component" value="Unassembled WGS sequence"/>
</dbReference>
<sequence>MKTITTLTLVFLLLTFISCRSLISMREWAGWFEQVLGVLGLRGTGDLNDDCTLVLLAGEVQ</sequence>
<feature type="signal peptide" evidence="1">
    <location>
        <begin position="1"/>
        <end position="19"/>
    </location>
</feature>
<comment type="caution">
    <text evidence="2">The sequence shown here is derived from an EMBL/GenBank/DDBJ whole genome shotgun (WGS) entry which is preliminary data.</text>
</comment>
<dbReference type="EMBL" id="JAQQWM010000008">
    <property type="protein sequence ID" value="KAK8054325.1"/>
    <property type="molecule type" value="Genomic_DNA"/>
</dbReference>
<protein>
    <submittedName>
        <fullName evidence="2">Uncharacterized protein</fullName>
    </submittedName>
</protein>
<keyword evidence="1" id="KW-0732">Signal</keyword>
<proteinExistence type="predicted"/>
<keyword evidence="3" id="KW-1185">Reference proteome</keyword>
<feature type="chain" id="PRO_5045673977" evidence="1">
    <location>
        <begin position="20"/>
        <end position="61"/>
    </location>
</feature>
<name>A0ABR1U611_9PEZI</name>
<reference evidence="2 3" key="1">
    <citation type="submission" date="2023-01" db="EMBL/GenBank/DDBJ databases">
        <title>Analysis of 21 Apiospora genomes using comparative genomics revels a genus with tremendous synthesis potential of carbohydrate active enzymes and secondary metabolites.</title>
        <authorList>
            <person name="Sorensen T."/>
        </authorList>
    </citation>
    <scope>NUCLEOTIDE SEQUENCE [LARGE SCALE GENOMIC DNA]</scope>
    <source>
        <strain evidence="2 3">CBS 83171</strain>
    </source>
</reference>
<evidence type="ECO:0000313" key="2">
    <source>
        <dbReference type="EMBL" id="KAK8054325.1"/>
    </source>
</evidence>
<accession>A0ABR1U611</accession>
<evidence type="ECO:0000256" key="1">
    <source>
        <dbReference type="SAM" id="SignalP"/>
    </source>
</evidence>
<evidence type="ECO:0000313" key="3">
    <source>
        <dbReference type="Proteomes" id="UP001446871"/>
    </source>
</evidence>
<dbReference type="PROSITE" id="PS51257">
    <property type="entry name" value="PROKAR_LIPOPROTEIN"/>
    <property type="match status" value="1"/>
</dbReference>
<organism evidence="2 3">
    <name type="scientific">Apiospora saccharicola</name>
    <dbReference type="NCBI Taxonomy" id="335842"/>
    <lineage>
        <taxon>Eukaryota</taxon>
        <taxon>Fungi</taxon>
        <taxon>Dikarya</taxon>
        <taxon>Ascomycota</taxon>
        <taxon>Pezizomycotina</taxon>
        <taxon>Sordariomycetes</taxon>
        <taxon>Xylariomycetidae</taxon>
        <taxon>Amphisphaeriales</taxon>
        <taxon>Apiosporaceae</taxon>
        <taxon>Apiospora</taxon>
    </lineage>
</organism>
<gene>
    <name evidence="2" type="ORF">PG996_013626</name>
</gene>